<dbReference type="RefSeq" id="WP_419186135.1">
    <property type="nucleotide sequence ID" value="NZ_CP036290.1"/>
</dbReference>
<evidence type="ECO:0000256" key="2">
    <source>
        <dbReference type="RuleBase" id="RU364116"/>
    </source>
</evidence>
<evidence type="ECO:0000259" key="3">
    <source>
        <dbReference type="PROSITE" id="PS51918"/>
    </source>
</evidence>
<proteinExistence type="inferred from homology"/>
<accession>A0A518D580</accession>
<dbReference type="GO" id="GO:0051539">
    <property type="term" value="F:4 iron, 4 sulfur cluster binding"/>
    <property type="evidence" value="ECO:0007669"/>
    <property type="project" value="UniProtKB-UniRule"/>
</dbReference>
<dbReference type="Gene3D" id="3.30.750.200">
    <property type="match status" value="1"/>
</dbReference>
<organism evidence="4 5">
    <name type="scientific">Rohdeia mirabilis</name>
    <dbReference type="NCBI Taxonomy" id="2528008"/>
    <lineage>
        <taxon>Bacteria</taxon>
        <taxon>Pseudomonadati</taxon>
        <taxon>Planctomycetota</taxon>
        <taxon>Planctomycetia</taxon>
        <taxon>Planctomycetia incertae sedis</taxon>
        <taxon>Rohdeia</taxon>
    </lineage>
</organism>
<evidence type="ECO:0000256" key="1">
    <source>
        <dbReference type="ARBA" id="ARBA00006100"/>
    </source>
</evidence>
<dbReference type="GO" id="GO:0006779">
    <property type="term" value="P:porphyrin-containing compound biosynthetic process"/>
    <property type="evidence" value="ECO:0007669"/>
    <property type="project" value="InterPro"/>
</dbReference>
<keyword evidence="2" id="KW-0004">4Fe-4S</keyword>
<dbReference type="SUPFAM" id="SSF102114">
    <property type="entry name" value="Radical SAM enzymes"/>
    <property type="match status" value="1"/>
</dbReference>
<dbReference type="SMART" id="SM00729">
    <property type="entry name" value="Elp3"/>
    <property type="match status" value="1"/>
</dbReference>
<keyword evidence="2" id="KW-0349">Heme</keyword>
<dbReference type="GO" id="GO:0004109">
    <property type="term" value="F:coproporphyrinogen oxidase activity"/>
    <property type="evidence" value="ECO:0007669"/>
    <property type="project" value="InterPro"/>
</dbReference>
<evidence type="ECO:0000313" key="4">
    <source>
        <dbReference type="EMBL" id="QDU86627.1"/>
    </source>
</evidence>
<gene>
    <name evidence="4" type="ORF">Pla163_37780</name>
</gene>
<dbReference type="NCBIfam" id="TIGR00539">
    <property type="entry name" value="hemN_rel"/>
    <property type="match status" value="1"/>
</dbReference>
<dbReference type="SFLD" id="SFLDS00029">
    <property type="entry name" value="Radical_SAM"/>
    <property type="match status" value="1"/>
</dbReference>
<keyword evidence="5" id="KW-1185">Reference proteome</keyword>
<comment type="similarity">
    <text evidence="1">Belongs to the anaerobic coproporphyrinogen-III oxidase family. HemW subfamily.</text>
</comment>
<reference evidence="4 5" key="1">
    <citation type="submission" date="2019-02" db="EMBL/GenBank/DDBJ databases">
        <title>Deep-cultivation of Planctomycetes and their phenomic and genomic characterization uncovers novel biology.</title>
        <authorList>
            <person name="Wiegand S."/>
            <person name="Jogler M."/>
            <person name="Boedeker C."/>
            <person name="Pinto D."/>
            <person name="Vollmers J."/>
            <person name="Rivas-Marin E."/>
            <person name="Kohn T."/>
            <person name="Peeters S.H."/>
            <person name="Heuer A."/>
            <person name="Rast P."/>
            <person name="Oberbeckmann S."/>
            <person name="Bunk B."/>
            <person name="Jeske O."/>
            <person name="Meyerdierks A."/>
            <person name="Storesund J.E."/>
            <person name="Kallscheuer N."/>
            <person name="Luecker S."/>
            <person name="Lage O.M."/>
            <person name="Pohl T."/>
            <person name="Merkel B.J."/>
            <person name="Hornburger P."/>
            <person name="Mueller R.-W."/>
            <person name="Bruemmer F."/>
            <person name="Labrenz M."/>
            <person name="Spormann A.M."/>
            <person name="Op den Camp H."/>
            <person name="Overmann J."/>
            <person name="Amann R."/>
            <person name="Jetten M.S.M."/>
            <person name="Mascher T."/>
            <person name="Medema M.H."/>
            <person name="Devos D.P."/>
            <person name="Kaster A.-K."/>
            <person name="Ovreas L."/>
            <person name="Rohde M."/>
            <person name="Galperin M.Y."/>
            <person name="Jogler C."/>
        </authorList>
    </citation>
    <scope>NUCLEOTIDE SEQUENCE [LARGE SCALE GENOMIC DNA]</scope>
    <source>
        <strain evidence="4 5">Pla163</strain>
    </source>
</reference>
<keyword evidence="2" id="KW-0949">S-adenosyl-L-methionine</keyword>
<dbReference type="SFLD" id="SFLDG01065">
    <property type="entry name" value="anaerobic_coproporphyrinogen-I"/>
    <property type="match status" value="1"/>
</dbReference>
<dbReference type="AlphaFoldDB" id="A0A518D580"/>
<comment type="function">
    <text evidence="2">Probably acts as a heme chaperone, transferring heme to an unknown acceptor. Binds one molecule of heme per monomer, possibly covalently. Binds 1 [4Fe-4S] cluster. The cluster is coordinated with 3 cysteines and an exchangeable S-adenosyl-L-methionine.</text>
</comment>
<sequence>MPLQPSDRRDASPSGHAARPGTALYVHFPYCVVKCTYCDFYSVPVERPNGAREDVDGALDGLLAEARLRAPLAPRTVFLGGGTPSLPSAEQIGRFLDELDSICGFRASAVEVTAECNPESLDAAKAAALLAGGVTRLSVGVQSLQQSVLELFGRAHDAEQGLRALAAAREGGATRLSADLIYAAPGLTAAQWEADLERVVAAAGGLEHLSAYNLTFEEGTRLEMLRRRGDLAPLDEDTELAMFEATARIAAAAGMERYEVSNYARPGEACEHNLVYWANGEYVGIGPSAVSKVGNARFGNVRSVDAWLRAVQRATACEIDAGAIADWSEEPSALARLGETWWLGLRRTIGVDPAEARATAGFDDGAAPDPAVPIAERMVGHGLLALVDGRYRLTERGRPLADGVAKEFLALDPQPPRD</sequence>
<keyword evidence="2" id="KW-0479">Metal-binding</keyword>
<dbReference type="GO" id="GO:0046872">
    <property type="term" value="F:metal ion binding"/>
    <property type="evidence" value="ECO:0007669"/>
    <property type="project" value="UniProtKB-UniRule"/>
</dbReference>
<dbReference type="InterPro" id="IPR058240">
    <property type="entry name" value="rSAM_sf"/>
</dbReference>
<keyword evidence="4" id="KW-0560">Oxidoreductase</keyword>
<dbReference type="PANTHER" id="PTHR13932">
    <property type="entry name" value="COPROPORPHYRINIGEN III OXIDASE"/>
    <property type="match status" value="1"/>
</dbReference>
<dbReference type="InterPro" id="IPR007197">
    <property type="entry name" value="rSAM"/>
</dbReference>
<dbReference type="EMBL" id="CP036290">
    <property type="protein sequence ID" value="QDU86627.1"/>
    <property type="molecule type" value="Genomic_DNA"/>
</dbReference>
<keyword evidence="2" id="KW-0408">Iron</keyword>
<keyword evidence="2" id="KW-0963">Cytoplasm</keyword>
<dbReference type="GO" id="GO:0005737">
    <property type="term" value="C:cytoplasm"/>
    <property type="evidence" value="ECO:0007669"/>
    <property type="project" value="UniProtKB-SubCell"/>
</dbReference>
<dbReference type="PROSITE" id="PS51918">
    <property type="entry name" value="RADICAL_SAM"/>
    <property type="match status" value="1"/>
</dbReference>
<dbReference type="PANTHER" id="PTHR13932:SF5">
    <property type="entry name" value="RADICAL S-ADENOSYL METHIONINE DOMAIN-CONTAINING PROTEIN 1, MITOCHONDRIAL"/>
    <property type="match status" value="1"/>
</dbReference>
<dbReference type="Pfam" id="PF04055">
    <property type="entry name" value="Radical_SAM"/>
    <property type="match status" value="1"/>
</dbReference>
<feature type="domain" description="Radical SAM core" evidence="3">
    <location>
        <begin position="16"/>
        <end position="256"/>
    </location>
</feature>
<dbReference type="Proteomes" id="UP000319342">
    <property type="component" value="Chromosome"/>
</dbReference>
<evidence type="ECO:0000313" key="5">
    <source>
        <dbReference type="Proteomes" id="UP000319342"/>
    </source>
</evidence>
<keyword evidence="2" id="KW-0411">Iron-sulfur</keyword>
<dbReference type="InterPro" id="IPR034505">
    <property type="entry name" value="Coproporphyrinogen-III_oxidase"/>
</dbReference>
<protein>
    <recommendedName>
        <fullName evidence="2">Heme chaperone HemW</fullName>
    </recommendedName>
</protein>
<dbReference type="InterPro" id="IPR006638">
    <property type="entry name" value="Elp3/MiaA/NifB-like_rSAM"/>
</dbReference>
<dbReference type="InterPro" id="IPR004559">
    <property type="entry name" value="HemW-like"/>
</dbReference>
<name>A0A518D580_9BACT</name>
<keyword evidence="2" id="KW-0143">Chaperone</keyword>
<dbReference type="SFLD" id="SFLDF00562">
    <property type="entry name" value="HemN-like__clustered_with_heat"/>
    <property type="match status" value="1"/>
</dbReference>
<comment type="subcellular location">
    <subcellularLocation>
        <location evidence="2">Cytoplasm</location>
    </subcellularLocation>
</comment>